<sequence>MFVSFTGRAHQKTGDPTRPRGHVCNIVFAFIDGPAHLLTPKPPVHLAHDDDDNDDNDDDDNDNDNDNNKTESLKGSKRTRRMVDYNLRARQLLRYAAAKPAQPHADTITSEHLSRARFLQPQYDPAAEKEEEKDQEQWPAQWAESANSLRGFVTCKPWKDATKGYLVAQASKEDDVAQAGKEDDVAQAGKKDDVAQAGMKDVAAEDQGQEHPSAAEPAPGRGPRQPNNETTQAAAAAAAGADLPSLTGMGMGMGMGVGMGVGTVTPPQTQTPALALGGGGSRIPVPVSSAGARPLAAGGAARPLTGGGGDTGCDFVLFPPLRETGRNTATTGLYYPPPLPLGGEKAGRVTTATVSGAVPPLREAGRSTATSGLYYPLLGEDTGRGLSSFHHRPGQMVKEDTVAVGGPFPRIGESRGDTATSPSPAAAGGGGGRYTAPDSNPNSIPLPFPPPLGQTAPATDTVPGAYPPAFGETEDTPAPLFSSLTLNNLFGPGPGGREPACNRANGRSRNLSRSVSPKDTTSSNPVTGGGSFTEEEMDRFRAWVAREERKKAREAGRKYY</sequence>
<feature type="region of interest" description="Disordered" evidence="1">
    <location>
        <begin position="41"/>
        <end position="81"/>
    </location>
</feature>
<feature type="region of interest" description="Disordered" evidence="1">
    <location>
        <begin position="172"/>
        <end position="239"/>
    </location>
</feature>
<evidence type="ECO:0000256" key="1">
    <source>
        <dbReference type="SAM" id="MobiDB-lite"/>
    </source>
</evidence>
<dbReference type="OrthoDB" id="4836876at2759"/>
<evidence type="ECO:0000313" key="2">
    <source>
        <dbReference type="EMBL" id="TKW56539.1"/>
    </source>
</evidence>
<dbReference type="EMBL" id="PJEX01000065">
    <property type="protein sequence ID" value="TKW56539.1"/>
    <property type="molecule type" value="Genomic_DNA"/>
</dbReference>
<feature type="compositionally biased region" description="Basic and acidic residues" evidence="1">
    <location>
        <begin position="172"/>
        <end position="194"/>
    </location>
</feature>
<keyword evidence="3" id="KW-1185">Reference proteome</keyword>
<comment type="caution">
    <text evidence="2">The sequence shown here is derived from an EMBL/GenBank/DDBJ whole genome shotgun (WGS) entry which is preliminary data.</text>
</comment>
<evidence type="ECO:0000313" key="3">
    <source>
        <dbReference type="Proteomes" id="UP000310108"/>
    </source>
</evidence>
<accession>A0A4U6XLL9</accession>
<feature type="region of interest" description="Disordered" evidence="1">
    <location>
        <begin position="404"/>
        <end position="536"/>
    </location>
</feature>
<name>A0A4U6XLL9_9PEZI</name>
<dbReference type="AlphaFoldDB" id="A0A4U6XLL9"/>
<feature type="compositionally biased region" description="Acidic residues" evidence="1">
    <location>
        <begin position="49"/>
        <end position="65"/>
    </location>
</feature>
<organism evidence="2 3">
    <name type="scientific">Colletotrichum tanaceti</name>
    <dbReference type="NCBI Taxonomy" id="1306861"/>
    <lineage>
        <taxon>Eukaryota</taxon>
        <taxon>Fungi</taxon>
        <taxon>Dikarya</taxon>
        <taxon>Ascomycota</taxon>
        <taxon>Pezizomycotina</taxon>
        <taxon>Sordariomycetes</taxon>
        <taxon>Hypocreomycetidae</taxon>
        <taxon>Glomerellales</taxon>
        <taxon>Glomerellaceae</taxon>
        <taxon>Colletotrichum</taxon>
        <taxon>Colletotrichum destructivum species complex</taxon>
    </lineage>
</organism>
<reference evidence="2 3" key="1">
    <citation type="journal article" date="2019" name="PLoS ONE">
        <title>Comparative genome analysis indicates high evolutionary potential of pathogenicity genes in Colletotrichum tanaceti.</title>
        <authorList>
            <person name="Lelwala R.V."/>
            <person name="Korhonen P.K."/>
            <person name="Young N.D."/>
            <person name="Scott J.B."/>
            <person name="Ades P.A."/>
            <person name="Gasser R.B."/>
            <person name="Taylor P.W.J."/>
        </authorList>
    </citation>
    <scope>NUCLEOTIDE SEQUENCE [LARGE SCALE GENOMIC DNA]</scope>
    <source>
        <strain evidence="2">BRIP57314</strain>
    </source>
</reference>
<proteinExistence type="predicted"/>
<protein>
    <submittedName>
        <fullName evidence="2">Uncharacterized protein</fullName>
    </submittedName>
</protein>
<feature type="compositionally biased region" description="Polar residues" evidence="1">
    <location>
        <begin position="505"/>
        <end position="526"/>
    </location>
</feature>
<dbReference type="Proteomes" id="UP000310108">
    <property type="component" value="Unassembled WGS sequence"/>
</dbReference>
<gene>
    <name evidence="2" type="ORF">CTA1_10618</name>
</gene>